<proteinExistence type="predicted"/>
<organism evidence="1">
    <name type="scientific">Rhizophora mucronata</name>
    <name type="common">Asiatic mangrove</name>
    <dbReference type="NCBI Taxonomy" id="61149"/>
    <lineage>
        <taxon>Eukaryota</taxon>
        <taxon>Viridiplantae</taxon>
        <taxon>Streptophyta</taxon>
        <taxon>Embryophyta</taxon>
        <taxon>Tracheophyta</taxon>
        <taxon>Spermatophyta</taxon>
        <taxon>Magnoliopsida</taxon>
        <taxon>eudicotyledons</taxon>
        <taxon>Gunneridae</taxon>
        <taxon>Pentapetalae</taxon>
        <taxon>rosids</taxon>
        <taxon>fabids</taxon>
        <taxon>Malpighiales</taxon>
        <taxon>Rhizophoraceae</taxon>
        <taxon>Rhizophora</taxon>
    </lineage>
</organism>
<reference evidence="1" key="1">
    <citation type="submission" date="2018-02" db="EMBL/GenBank/DDBJ databases">
        <title>Rhizophora mucronata_Transcriptome.</title>
        <authorList>
            <person name="Meera S.P."/>
            <person name="Sreeshan A."/>
            <person name="Augustine A."/>
        </authorList>
    </citation>
    <scope>NUCLEOTIDE SEQUENCE</scope>
    <source>
        <tissue evidence="1">Leaf</tissue>
    </source>
</reference>
<name>A0A2P2PA08_RHIMU</name>
<accession>A0A2P2PA08</accession>
<dbReference type="EMBL" id="GGEC01071094">
    <property type="protein sequence ID" value="MBX51578.1"/>
    <property type="molecule type" value="Transcribed_RNA"/>
</dbReference>
<evidence type="ECO:0000313" key="1">
    <source>
        <dbReference type="EMBL" id="MBX51578.1"/>
    </source>
</evidence>
<sequence>MTKYICQIVLKWESNQKQQRTLKNCLMATNLD</sequence>
<protein>
    <submittedName>
        <fullName evidence="1">Uncharacterized protein</fullName>
    </submittedName>
</protein>
<dbReference type="AlphaFoldDB" id="A0A2P2PA08"/>